<organism evidence="1 2">
    <name type="scientific">Acaulospora colombiana</name>
    <dbReference type="NCBI Taxonomy" id="27376"/>
    <lineage>
        <taxon>Eukaryota</taxon>
        <taxon>Fungi</taxon>
        <taxon>Fungi incertae sedis</taxon>
        <taxon>Mucoromycota</taxon>
        <taxon>Glomeromycotina</taxon>
        <taxon>Glomeromycetes</taxon>
        <taxon>Diversisporales</taxon>
        <taxon>Acaulosporaceae</taxon>
        <taxon>Acaulospora</taxon>
    </lineage>
</organism>
<protein>
    <submittedName>
        <fullName evidence="1">15719_t:CDS:1</fullName>
    </submittedName>
</protein>
<proteinExistence type="predicted"/>
<evidence type="ECO:0000313" key="2">
    <source>
        <dbReference type="Proteomes" id="UP000789525"/>
    </source>
</evidence>
<sequence length="218" mass="24053">MSVIMYMSAYGLRVMEVESGGISPPAPDPRYMQYYAKTPYVFMPFNAGPRSCLGQQLAIAEVGVWLVRLVQRLQESKAMQDVASPFYTGEKADKKVGGMGWDAMVQLDEDAIPLNARVPPSWKEEGKAWQSSSSSSDSWNTDLEGGQAYEKSSSPIDNEERQPLLSPSNGESGGKAEDAWLPSETPTGVSPRRAIEKVWPKSHLTMFIEGGLWMRLAL</sequence>
<accession>A0ACA9NBI1</accession>
<evidence type="ECO:0000313" key="1">
    <source>
        <dbReference type="EMBL" id="CAG8644100.1"/>
    </source>
</evidence>
<dbReference type="EMBL" id="CAJVPT010019836">
    <property type="protein sequence ID" value="CAG8644100.1"/>
    <property type="molecule type" value="Genomic_DNA"/>
</dbReference>
<keyword evidence="2" id="KW-1185">Reference proteome</keyword>
<gene>
    <name evidence="1" type="ORF">ACOLOM_LOCUS8040</name>
</gene>
<comment type="caution">
    <text evidence="1">The sequence shown here is derived from an EMBL/GenBank/DDBJ whole genome shotgun (WGS) entry which is preliminary data.</text>
</comment>
<reference evidence="1" key="1">
    <citation type="submission" date="2021-06" db="EMBL/GenBank/DDBJ databases">
        <authorList>
            <person name="Kallberg Y."/>
            <person name="Tangrot J."/>
            <person name="Rosling A."/>
        </authorList>
    </citation>
    <scope>NUCLEOTIDE SEQUENCE</scope>
    <source>
        <strain evidence="1">CL356</strain>
    </source>
</reference>
<name>A0ACA9NBI1_9GLOM</name>
<dbReference type="Proteomes" id="UP000789525">
    <property type="component" value="Unassembled WGS sequence"/>
</dbReference>